<gene>
    <name evidence="11" type="ORF">AMORRO_LOCUS14403</name>
</gene>
<evidence type="ECO:0000256" key="10">
    <source>
        <dbReference type="SAM" id="Phobius"/>
    </source>
</evidence>
<comment type="similarity">
    <text evidence="3">Belongs to the PIGS family.</text>
</comment>
<evidence type="ECO:0000256" key="4">
    <source>
        <dbReference type="ARBA" id="ARBA00022502"/>
    </source>
</evidence>
<dbReference type="GO" id="GO:0006506">
    <property type="term" value="P:GPI anchor biosynthetic process"/>
    <property type="evidence" value="ECO:0007669"/>
    <property type="project" value="UniProtKB-KW"/>
</dbReference>
<evidence type="ECO:0000256" key="9">
    <source>
        <dbReference type="ARBA" id="ARBA00023180"/>
    </source>
</evidence>
<comment type="subcellular location">
    <subcellularLocation>
        <location evidence="1">Endoplasmic reticulum membrane</location>
        <topology evidence="1">Multi-pass membrane protein</topology>
    </subcellularLocation>
</comment>
<organism evidence="11 12">
    <name type="scientific">Acaulospora morrowiae</name>
    <dbReference type="NCBI Taxonomy" id="94023"/>
    <lineage>
        <taxon>Eukaryota</taxon>
        <taxon>Fungi</taxon>
        <taxon>Fungi incertae sedis</taxon>
        <taxon>Mucoromycota</taxon>
        <taxon>Glomeromycotina</taxon>
        <taxon>Glomeromycetes</taxon>
        <taxon>Diversisporales</taxon>
        <taxon>Acaulosporaceae</taxon>
        <taxon>Acaulospora</taxon>
    </lineage>
</organism>
<dbReference type="GO" id="GO:0016255">
    <property type="term" value="P:attachment of GPI anchor to protein"/>
    <property type="evidence" value="ECO:0007669"/>
    <property type="project" value="InterPro"/>
</dbReference>
<keyword evidence="12" id="KW-1185">Reference proteome</keyword>
<evidence type="ECO:0000256" key="7">
    <source>
        <dbReference type="ARBA" id="ARBA00022989"/>
    </source>
</evidence>
<dbReference type="AlphaFoldDB" id="A0A9N9IHF2"/>
<evidence type="ECO:0000256" key="2">
    <source>
        <dbReference type="ARBA" id="ARBA00004687"/>
    </source>
</evidence>
<dbReference type="OrthoDB" id="28748at2759"/>
<evidence type="ECO:0000256" key="8">
    <source>
        <dbReference type="ARBA" id="ARBA00023136"/>
    </source>
</evidence>
<comment type="caution">
    <text evidence="11">The sequence shown here is derived from an EMBL/GenBank/DDBJ whole genome shotgun (WGS) entry which is preliminary data.</text>
</comment>
<keyword evidence="9" id="KW-0325">Glycoprotein</keyword>
<dbReference type="PANTHER" id="PTHR21072:SF13">
    <property type="entry name" value="GPI TRANSAMIDASE COMPONENT PIG-S"/>
    <property type="match status" value="1"/>
</dbReference>
<dbReference type="Pfam" id="PF10510">
    <property type="entry name" value="PIG-S"/>
    <property type="match status" value="1"/>
</dbReference>
<protein>
    <submittedName>
        <fullName evidence="11">16791_t:CDS:1</fullName>
    </submittedName>
</protein>
<reference evidence="11" key="1">
    <citation type="submission" date="2021-06" db="EMBL/GenBank/DDBJ databases">
        <authorList>
            <person name="Kallberg Y."/>
            <person name="Tangrot J."/>
            <person name="Rosling A."/>
        </authorList>
    </citation>
    <scope>NUCLEOTIDE SEQUENCE</scope>
    <source>
        <strain evidence="11">CL551</strain>
    </source>
</reference>
<evidence type="ECO:0000313" key="12">
    <source>
        <dbReference type="Proteomes" id="UP000789342"/>
    </source>
</evidence>
<keyword evidence="8 10" id="KW-0472">Membrane</keyword>
<evidence type="ECO:0000256" key="1">
    <source>
        <dbReference type="ARBA" id="ARBA00004477"/>
    </source>
</evidence>
<evidence type="ECO:0000256" key="6">
    <source>
        <dbReference type="ARBA" id="ARBA00022824"/>
    </source>
</evidence>
<dbReference type="GO" id="GO:0042765">
    <property type="term" value="C:GPI-anchor transamidase complex"/>
    <property type="evidence" value="ECO:0007669"/>
    <property type="project" value="InterPro"/>
</dbReference>
<name>A0A9N9IHF2_9GLOM</name>
<keyword evidence="7 10" id="KW-1133">Transmembrane helix</keyword>
<keyword evidence="6" id="KW-0256">Endoplasmic reticulum</keyword>
<dbReference type="PANTHER" id="PTHR21072">
    <property type="entry name" value="GPI TRANSAMIDASE COMPONENT PIG-S"/>
    <property type="match status" value="1"/>
</dbReference>
<evidence type="ECO:0000256" key="3">
    <source>
        <dbReference type="ARBA" id="ARBA00005316"/>
    </source>
</evidence>
<dbReference type="Proteomes" id="UP000789342">
    <property type="component" value="Unassembled WGS sequence"/>
</dbReference>
<keyword evidence="5 10" id="KW-0812">Transmembrane</keyword>
<feature type="non-terminal residue" evidence="11">
    <location>
        <position position="212"/>
    </location>
</feature>
<comment type="pathway">
    <text evidence="2">Glycolipid biosynthesis; glycosylphosphatidylinositol-anchor biosynthesis.</text>
</comment>
<accession>A0A9N9IHF2</accession>
<proteinExistence type="inferred from homology"/>
<evidence type="ECO:0000256" key="5">
    <source>
        <dbReference type="ARBA" id="ARBA00022692"/>
    </source>
</evidence>
<dbReference type="EMBL" id="CAJVPV010028408">
    <property type="protein sequence ID" value="CAG8736393.1"/>
    <property type="molecule type" value="Genomic_DNA"/>
</dbReference>
<sequence>MEKSQSNIDQTRRLIILSFWVVILIGIPLWWKTTEVYRAQLPFTEIEEWSNWETLGIDFPIHFTLYVAEVEDSVNNFGNLSARLEKSIMSKYDSINSISGENSSLKSIRFPIKCEMVKWDGWKDALKERFDPEILNFESRNGQYAFYILPGSSVNTKVLVGNQRQAIIEVKNWNIEIDSMRTMKYSPMYQVTFSLMNGDPSSLLVDWDIERA</sequence>
<feature type="non-terminal residue" evidence="11">
    <location>
        <position position="1"/>
    </location>
</feature>
<keyword evidence="4" id="KW-0337">GPI-anchor biosynthesis</keyword>
<dbReference type="InterPro" id="IPR019540">
    <property type="entry name" value="PtdIno-glycan_biosynth_class_S"/>
</dbReference>
<evidence type="ECO:0000313" key="11">
    <source>
        <dbReference type="EMBL" id="CAG8736393.1"/>
    </source>
</evidence>
<feature type="transmembrane region" description="Helical" evidence="10">
    <location>
        <begin position="12"/>
        <end position="31"/>
    </location>
</feature>